<dbReference type="PANTHER" id="PTHR24148">
    <property type="entry name" value="ANKYRIN REPEAT DOMAIN-CONTAINING PROTEIN 39 HOMOLOG-RELATED"/>
    <property type="match status" value="1"/>
</dbReference>
<dbReference type="PANTHER" id="PTHR24148:SF64">
    <property type="entry name" value="HETEROKARYON INCOMPATIBILITY DOMAIN-CONTAINING PROTEIN"/>
    <property type="match status" value="1"/>
</dbReference>
<organism evidence="2 3">
    <name type="scientific">Podospora aff. communis PSN243</name>
    <dbReference type="NCBI Taxonomy" id="3040156"/>
    <lineage>
        <taxon>Eukaryota</taxon>
        <taxon>Fungi</taxon>
        <taxon>Dikarya</taxon>
        <taxon>Ascomycota</taxon>
        <taxon>Pezizomycotina</taxon>
        <taxon>Sordariomycetes</taxon>
        <taxon>Sordariomycetidae</taxon>
        <taxon>Sordariales</taxon>
        <taxon>Podosporaceae</taxon>
        <taxon>Podospora</taxon>
    </lineage>
</organism>
<evidence type="ECO:0000259" key="1">
    <source>
        <dbReference type="Pfam" id="PF06985"/>
    </source>
</evidence>
<comment type="caution">
    <text evidence="2">The sequence shown here is derived from an EMBL/GenBank/DDBJ whole genome shotgun (WGS) entry which is preliminary data.</text>
</comment>
<evidence type="ECO:0000313" key="2">
    <source>
        <dbReference type="EMBL" id="KAK4450969.1"/>
    </source>
</evidence>
<dbReference type="Pfam" id="PF06985">
    <property type="entry name" value="HET"/>
    <property type="match status" value="1"/>
</dbReference>
<feature type="domain" description="Heterokaryon incompatibility" evidence="1">
    <location>
        <begin position="115"/>
        <end position="284"/>
    </location>
</feature>
<sequence>MSTYVYTKLNQDLHEIRLIELSPGRWDDDICLTIFHAPLPPPLPEPESKILTVQELQKTLPEGCTVSETLDGRYLFIWPGAKSWDHPDPNFDRSLYERTGRGAEPLDRHPGVPEYHALSYTWGSAGNEVAAYVVGDKSTEPEVTAMKNMSVILIRANLAIALRYLRRLDQPRVLWIDAMCINQADLDERCEQVKRMRDIYALATQTVVWMGEEGDESTAALDTLVYLGNQVEHYGNVYFGDAPDAAEPDWWLPTVQLPYNDDTWAALRALVHRPWFGRAWVLQEVLLSGERAMLQCGRHCVPWMPIRKAFLTLKLKQIPHDLLTWVMLYARAIYSHDARSLCRLLGWARGRLCTDARDKIYGLLGLVSPAITANIRLDYSMPVEQVYIDAVLSHLRVTHRLEMLGLCSLPCRLRRSGCVVMRRDEPDKMGVLRGWEPLATAAGFPLEAFLETAVQGYVSERSISSELSLPNIEQLCRIYLDKDGTVLFTTTALAGAGGYLGLAPSMAREGDLVCVFLGCYTPILLRRAERSSSYVVVGPCYVHGLMNAEGFLGPVPSPWTARRTLHDPRLNPLPPDEWEEVQGDITLRLEYRDFDLFFRNKQTGQVLDSDPRMQPEALRQRGVDLGLFRLI</sequence>
<gene>
    <name evidence="2" type="ORF">QBC34DRAFT_447921</name>
</gene>
<dbReference type="AlphaFoldDB" id="A0AAV9GSK9"/>
<dbReference type="EMBL" id="MU865930">
    <property type="protein sequence ID" value="KAK4450969.1"/>
    <property type="molecule type" value="Genomic_DNA"/>
</dbReference>
<dbReference type="Pfam" id="PF26639">
    <property type="entry name" value="Het-6_barrel"/>
    <property type="match status" value="1"/>
</dbReference>
<protein>
    <submittedName>
        <fullName evidence="2">HET-domain-containing protein</fullName>
    </submittedName>
</protein>
<accession>A0AAV9GSK9</accession>
<evidence type="ECO:0000313" key="3">
    <source>
        <dbReference type="Proteomes" id="UP001321760"/>
    </source>
</evidence>
<proteinExistence type="predicted"/>
<dbReference type="Proteomes" id="UP001321760">
    <property type="component" value="Unassembled WGS sequence"/>
</dbReference>
<keyword evidence="3" id="KW-1185">Reference proteome</keyword>
<reference evidence="2" key="2">
    <citation type="submission" date="2023-05" db="EMBL/GenBank/DDBJ databases">
        <authorList>
            <consortium name="Lawrence Berkeley National Laboratory"/>
            <person name="Steindorff A."/>
            <person name="Hensen N."/>
            <person name="Bonometti L."/>
            <person name="Westerberg I."/>
            <person name="Brannstrom I.O."/>
            <person name="Guillou S."/>
            <person name="Cros-Aarteil S."/>
            <person name="Calhoun S."/>
            <person name="Haridas S."/>
            <person name="Kuo A."/>
            <person name="Mondo S."/>
            <person name="Pangilinan J."/>
            <person name="Riley R."/>
            <person name="Labutti K."/>
            <person name="Andreopoulos B."/>
            <person name="Lipzen A."/>
            <person name="Chen C."/>
            <person name="Yanf M."/>
            <person name="Daum C."/>
            <person name="Ng V."/>
            <person name="Clum A."/>
            <person name="Ohm R."/>
            <person name="Martin F."/>
            <person name="Silar P."/>
            <person name="Natvig D."/>
            <person name="Lalanne C."/>
            <person name="Gautier V."/>
            <person name="Ament-Velasquez S.L."/>
            <person name="Kruys A."/>
            <person name="Hutchinson M.I."/>
            <person name="Powell A.J."/>
            <person name="Barry K."/>
            <person name="Miller A.N."/>
            <person name="Grigoriev I.V."/>
            <person name="Debuchy R."/>
            <person name="Gladieux P."/>
            <person name="Thoren M.H."/>
            <person name="Johannesson H."/>
        </authorList>
    </citation>
    <scope>NUCLEOTIDE SEQUENCE</scope>
    <source>
        <strain evidence="2">PSN243</strain>
    </source>
</reference>
<dbReference type="InterPro" id="IPR052895">
    <property type="entry name" value="HetReg/Transcr_Mod"/>
</dbReference>
<dbReference type="InterPro" id="IPR010730">
    <property type="entry name" value="HET"/>
</dbReference>
<reference evidence="2" key="1">
    <citation type="journal article" date="2023" name="Mol. Phylogenet. Evol.">
        <title>Genome-scale phylogeny and comparative genomics of the fungal order Sordariales.</title>
        <authorList>
            <person name="Hensen N."/>
            <person name="Bonometti L."/>
            <person name="Westerberg I."/>
            <person name="Brannstrom I.O."/>
            <person name="Guillou S."/>
            <person name="Cros-Aarteil S."/>
            <person name="Calhoun S."/>
            <person name="Haridas S."/>
            <person name="Kuo A."/>
            <person name="Mondo S."/>
            <person name="Pangilinan J."/>
            <person name="Riley R."/>
            <person name="LaButti K."/>
            <person name="Andreopoulos B."/>
            <person name="Lipzen A."/>
            <person name="Chen C."/>
            <person name="Yan M."/>
            <person name="Daum C."/>
            <person name="Ng V."/>
            <person name="Clum A."/>
            <person name="Steindorff A."/>
            <person name="Ohm R.A."/>
            <person name="Martin F."/>
            <person name="Silar P."/>
            <person name="Natvig D.O."/>
            <person name="Lalanne C."/>
            <person name="Gautier V."/>
            <person name="Ament-Velasquez S.L."/>
            <person name="Kruys A."/>
            <person name="Hutchinson M.I."/>
            <person name="Powell A.J."/>
            <person name="Barry K."/>
            <person name="Miller A.N."/>
            <person name="Grigoriev I.V."/>
            <person name="Debuchy R."/>
            <person name="Gladieux P."/>
            <person name="Hiltunen Thoren M."/>
            <person name="Johannesson H."/>
        </authorList>
    </citation>
    <scope>NUCLEOTIDE SEQUENCE</scope>
    <source>
        <strain evidence="2">PSN243</strain>
    </source>
</reference>
<name>A0AAV9GSK9_9PEZI</name>